<evidence type="ECO:0000259" key="16">
    <source>
        <dbReference type="PROSITE" id="PS50109"/>
    </source>
</evidence>
<dbReference type="CDD" id="cd00082">
    <property type="entry name" value="HisKA"/>
    <property type="match status" value="1"/>
</dbReference>
<dbReference type="GO" id="GO:0006355">
    <property type="term" value="P:regulation of DNA-templated transcription"/>
    <property type="evidence" value="ECO:0007669"/>
    <property type="project" value="InterPro"/>
</dbReference>
<evidence type="ECO:0000256" key="8">
    <source>
        <dbReference type="ARBA" id="ARBA00022692"/>
    </source>
</evidence>
<dbReference type="FunFam" id="3.30.565.10:FF:000006">
    <property type="entry name" value="Sensor histidine kinase WalK"/>
    <property type="match status" value="1"/>
</dbReference>
<keyword evidence="12" id="KW-1133">Transmembrane helix</keyword>
<dbReference type="Pfam" id="PF02518">
    <property type="entry name" value="HATPase_c"/>
    <property type="match status" value="1"/>
</dbReference>
<dbReference type="CDD" id="cd00130">
    <property type="entry name" value="PAS"/>
    <property type="match status" value="2"/>
</dbReference>
<dbReference type="PRINTS" id="PR00344">
    <property type="entry name" value="BCTRLSENSOR"/>
</dbReference>
<evidence type="ECO:0000256" key="7">
    <source>
        <dbReference type="ARBA" id="ARBA00022679"/>
    </source>
</evidence>
<dbReference type="InterPro" id="IPR000014">
    <property type="entry name" value="PAS"/>
</dbReference>
<evidence type="ECO:0000256" key="11">
    <source>
        <dbReference type="ARBA" id="ARBA00022840"/>
    </source>
</evidence>
<keyword evidence="14" id="KW-0472">Membrane</keyword>
<dbReference type="GO" id="GO:0005509">
    <property type="term" value="F:calcium ion binding"/>
    <property type="evidence" value="ECO:0007669"/>
    <property type="project" value="UniProtKB-ARBA"/>
</dbReference>
<dbReference type="RefSeq" id="WP_307201426.1">
    <property type="nucleotide sequence ID" value="NZ_JAUTAN010000001.1"/>
</dbReference>
<feature type="domain" description="PAS" evidence="17">
    <location>
        <begin position="130"/>
        <end position="199"/>
    </location>
</feature>
<dbReference type="PROSITE" id="PS50112">
    <property type="entry name" value="PAS"/>
    <property type="match status" value="2"/>
</dbReference>
<evidence type="ECO:0000256" key="14">
    <source>
        <dbReference type="ARBA" id="ARBA00023136"/>
    </source>
</evidence>
<keyword evidence="10" id="KW-0418">Kinase</keyword>
<evidence type="ECO:0000256" key="1">
    <source>
        <dbReference type="ARBA" id="ARBA00000085"/>
    </source>
</evidence>
<dbReference type="Proteomes" id="UP001239215">
    <property type="component" value="Unassembled WGS sequence"/>
</dbReference>
<evidence type="ECO:0000256" key="4">
    <source>
        <dbReference type="ARBA" id="ARBA00004236"/>
    </source>
</evidence>
<dbReference type="SUPFAM" id="SSF55874">
    <property type="entry name" value="ATPase domain of HSP90 chaperone/DNA topoisomerase II/histidine kinase"/>
    <property type="match status" value="1"/>
</dbReference>
<comment type="cofactor">
    <cofactor evidence="2">
        <name>a divalent metal cation</name>
        <dbReference type="ChEBI" id="CHEBI:60240"/>
    </cofactor>
</comment>
<sequence length="482" mass="52324">MVAMARIGADGLVAPSLHAGIVEAMPDAVVVADPEGRIVLTNPRAAEVFGWSEDELVGRAIEILMPPRYRARHPRLRRGYAGLRMNLLELRGYRKDGTEFPAEISLATIVEGSSTWTCATVRDITERKRSEERFRQLVDAAPDPLVITDAAGTIVLASEQAQAVFGWTADELVGEPIEVLVPTRYHETHRRMRQRFAANPRFRPMGSGQELYARHRDGSEIPVAISLAPLVTEDEVLLSASIRDLTERNRVQTQVDQVREDLVATVSHEMRTPLTSIIGYLELVLDSADPLPPSARSMLEIVHQNAYRELRLVNDLLTVASAGAEGPSAGLVDMSEVVLAAVAHARALAEDRGVDLHVTADPGARAVSGRAHRLRQVVDNLVSNALKFTPEGGSVRVTCRDLDGRTTVTVEDTGTGIEPDELPMVFERLYRTRAAVDACTPGVGIGLSLVRSITQGHGGTVEMRSTPGAGTTVRVRLPYAAA</sequence>
<proteinExistence type="predicted"/>
<organism evidence="19 20">
    <name type="scientific">Nocardioides zeae</name>
    <dbReference type="NCBI Taxonomy" id="1457234"/>
    <lineage>
        <taxon>Bacteria</taxon>
        <taxon>Bacillati</taxon>
        <taxon>Actinomycetota</taxon>
        <taxon>Actinomycetes</taxon>
        <taxon>Propionibacteriales</taxon>
        <taxon>Nocardioidaceae</taxon>
        <taxon>Nocardioides</taxon>
    </lineage>
</organism>
<dbReference type="SMART" id="SM00086">
    <property type="entry name" value="PAC"/>
    <property type="match status" value="2"/>
</dbReference>
<dbReference type="PANTHER" id="PTHR42878:SF7">
    <property type="entry name" value="SENSOR HISTIDINE KINASE GLRK"/>
    <property type="match status" value="1"/>
</dbReference>
<keyword evidence="11" id="KW-0067">ATP-binding</keyword>
<dbReference type="InterPro" id="IPR036097">
    <property type="entry name" value="HisK_dim/P_sf"/>
</dbReference>
<dbReference type="Pfam" id="PF00989">
    <property type="entry name" value="PAS"/>
    <property type="match status" value="2"/>
</dbReference>
<evidence type="ECO:0000256" key="3">
    <source>
        <dbReference type="ARBA" id="ARBA00004141"/>
    </source>
</evidence>
<dbReference type="InterPro" id="IPR013767">
    <property type="entry name" value="PAS_fold"/>
</dbReference>
<dbReference type="GO" id="GO:0030295">
    <property type="term" value="F:protein kinase activator activity"/>
    <property type="evidence" value="ECO:0007669"/>
    <property type="project" value="TreeGrafter"/>
</dbReference>
<dbReference type="GO" id="GO:0007234">
    <property type="term" value="P:osmosensory signaling via phosphorelay pathway"/>
    <property type="evidence" value="ECO:0007669"/>
    <property type="project" value="TreeGrafter"/>
</dbReference>
<dbReference type="GO" id="GO:0000156">
    <property type="term" value="F:phosphorelay response regulator activity"/>
    <property type="evidence" value="ECO:0007669"/>
    <property type="project" value="TreeGrafter"/>
</dbReference>
<dbReference type="FunFam" id="1.10.287.130:FF:000001">
    <property type="entry name" value="Two-component sensor histidine kinase"/>
    <property type="match status" value="1"/>
</dbReference>
<feature type="domain" description="PAS" evidence="17">
    <location>
        <begin position="21"/>
        <end position="66"/>
    </location>
</feature>
<dbReference type="GO" id="GO:0005886">
    <property type="term" value="C:plasma membrane"/>
    <property type="evidence" value="ECO:0007669"/>
    <property type="project" value="UniProtKB-SubCell"/>
</dbReference>
<keyword evidence="8" id="KW-0812">Transmembrane</keyword>
<evidence type="ECO:0000256" key="9">
    <source>
        <dbReference type="ARBA" id="ARBA00022741"/>
    </source>
</evidence>
<keyword evidence="7" id="KW-0808">Transferase</keyword>
<dbReference type="SMART" id="SM00388">
    <property type="entry name" value="HisKA"/>
    <property type="match status" value="1"/>
</dbReference>
<dbReference type="InterPro" id="IPR004358">
    <property type="entry name" value="Sig_transdc_His_kin-like_C"/>
</dbReference>
<dbReference type="GO" id="GO:0005524">
    <property type="term" value="F:ATP binding"/>
    <property type="evidence" value="ECO:0007669"/>
    <property type="project" value="UniProtKB-KW"/>
</dbReference>
<evidence type="ECO:0000259" key="18">
    <source>
        <dbReference type="PROSITE" id="PS50113"/>
    </source>
</evidence>
<dbReference type="GO" id="GO:0000155">
    <property type="term" value="F:phosphorelay sensor kinase activity"/>
    <property type="evidence" value="ECO:0007669"/>
    <property type="project" value="InterPro"/>
</dbReference>
<evidence type="ECO:0000259" key="17">
    <source>
        <dbReference type="PROSITE" id="PS50112"/>
    </source>
</evidence>
<dbReference type="SMART" id="SM00387">
    <property type="entry name" value="HATPase_c"/>
    <property type="match status" value="1"/>
</dbReference>
<dbReference type="NCBIfam" id="TIGR00229">
    <property type="entry name" value="sensory_box"/>
    <property type="match status" value="2"/>
</dbReference>
<dbReference type="InterPro" id="IPR001610">
    <property type="entry name" value="PAC"/>
</dbReference>
<comment type="subcellular location">
    <subcellularLocation>
        <location evidence="4">Cell membrane</location>
    </subcellularLocation>
    <subcellularLocation>
        <location evidence="3">Membrane</location>
        <topology evidence="3">Multi-pass membrane protein</topology>
    </subcellularLocation>
</comment>
<feature type="domain" description="PAC" evidence="18">
    <location>
        <begin position="86"/>
        <end position="136"/>
    </location>
</feature>
<evidence type="ECO:0000256" key="15">
    <source>
        <dbReference type="ARBA" id="ARBA00039401"/>
    </source>
</evidence>
<gene>
    <name evidence="19" type="ORF">QE405_002604</name>
</gene>
<dbReference type="Gene3D" id="3.30.450.20">
    <property type="entry name" value="PAS domain"/>
    <property type="match status" value="2"/>
</dbReference>
<dbReference type="PANTHER" id="PTHR42878">
    <property type="entry name" value="TWO-COMPONENT HISTIDINE KINASE"/>
    <property type="match status" value="1"/>
</dbReference>
<evidence type="ECO:0000256" key="5">
    <source>
        <dbReference type="ARBA" id="ARBA00012438"/>
    </source>
</evidence>
<dbReference type="EMBL" id="JAUTAN010000001">
    <property type="protein sequence ID" value="MDQ1105320.1"/>
    <property type="molecule type" value="Genomic_DNA"/>
</dbReference>
<feature type="domain" description="PAC" evidence="18">
    <location>
        <begin position="207"/>
        <end position="257"/>
    </location>
</feature>
<dbReference type="Gene3D" id="3.30.565.10">
    <property type="entry name" value="Histidine kinase-like ATPase, C-terminal domain"/>
    <property type="match status" value="1"/>
</dbReference>
<dbReference type="InterPro" id="IPR035965">
    <property type="entry name" value="PAS-like_dom_sf"/>
</dbReference>
<comment type="catalytic activity">
    <reaction evidence="1">
        <text>ATP + protein L-histidine = ADP + protein N-phospho-L-histidine.</text>
        <dbReference type="EC" id="2.7.13.3"/>
    </reaction>
</comment>
<dbReference type="Gene3D" id="1.10.287.130">
    <property type="match status" value="1"/>
</dbReference>
<evidence type="ECO:0000256" key="6">
    <source>
        <dbReference type="ARBA" id="ARBA00022553"/>
    </source>
</evidence>
<dbReference type="SMART" id="SM00091">
    <property type="entry name" value="PAS"/>
    <property type="match status" value="2"/>
</dbReference>
<dbReference type="InterPro" id="IPR003594">
    <property type="entry name" value="HATPase_dom"/>
</dbReference>
<keyword evidence="13" id="KW-0902">Two-component regulatory system</keyword>
<protein>
    <recommendedName>
        <fullName evidence="15">Sensor-like histidine kinase SenX3</fullName>
        <ecNumber evidence="5">2.7.13.3</ecNumber>
    </recommendedName>
</protein>
<name>A0AAJ1U0H6_9ACTN</name>
<dbReference type="SUPFAM" id="SSF47384">
    <property type="entry name" value="Homodimeric domain of signal transducing histidine kinase"/>
    <property type="match status" value="1"/>
</dbReference>
<evidence type="ECO:0000313" key="19">
    <source>
        <dbReference type="EMBL" id="MDQ1105320.1"/>
    </source>
</evidence>
<dbReference type="InterPro" id="IPR000700">
    <property type="entry name" value="PAS-assoc_C"/>
</dbReference>
<evidence type="ECO:0000256" key="2">
    <source>
        <dbReference type="ARBA" id="ARBA00001968"/>
    </source>
</evidence>
<keyword evidence="9" id="KW-0547">Nucleotide-binding</keyword>
<feature type="domain" description="Histidine kinase" evidence="16">
    <location>
        <begin position="265"/>
        <end position="481"/>
    </location>
</feature>
<dbReference type="PROSITE" id="PS50113">
    <property type="entry name" value="PAC"/>
    <property type="match status" value="2"/>
</dbReference>
<comment type="caution">
    <text evidence="19">The sequence shown here is derived from an EMBL/GenBank/DDBJ whole genome shotgun (WGS) entry which is preliminary data.</text>
</comment>
<dbReference type="AlphaFoldDB" id="A0AAJ1U0H6"/>
<dbReference type="InterPro" id="IPR003661">
    <property type="entry name" value="HisK_dim/P_dom"/>
</dbReference>
<evidence type="ECO:0000256" key="12">
    <source>
        <dbReference type="ARBA" id="ARBA00022989"/>
    </source>
</evidence>
<dbReference type="InterPro" id="IPR050351">
    <property type="entry name" value="BphY/WalK/GraS-like"/>
</dbReference>
<evidence type="ECO:0000256" key="10">
    <source>
        <dbReference type="ARBA" id="ARBA00022777"/>
    </source>
</evidence>
<reference evidence="19" key="1">
    <citation type="submission" date="2023-07" db="EMBL/GenBank/DDBJ databases">
        <title>Functional and genomic diversity of the sorghum phyllosphere microbiome.</title>
        <authorList>
            <person name="Shade A."/>
        </authorList>
    </citation>
    <scope>NUCLEOTIDE SEQUENCE</scope>
    <source>
        <strain evidence="19">SORGH_AS_1067</strain>
    </source>
</reference>
<dbReference type="InterPro" id="IPR005467">
    <property type="entry name" value="His_kinase_dom"/>
</dbReference>
<dbReference type="SUPFAM" id="SSF55785">
    <property type="entry name" value="PYP-like sensor domain (PAS domain)"/>
    <property type="match status" value="2"/>
</dbReference>
<evidence type="ECO:0000313" key="20">
    <source>
        <dbReference type="Proteomes" id="UP001239215"/>
    </source>
</evidence>
<dbReference type="InterPro" id="IPR036890">
    <property type="entry name" value="HATPase_C_sf"/>
</dbReference>
<dbReference type="Pfam" id="PF00512">
    <property type="entry name" value="HisKA"/>
    <property type="match status" value="1"/>
</dbReference>
<dbReference type="PROSITE" id="PS50109">
    <property type="entry name" value="HIS_KIN"/>
    <property type="match status" value="1"/>
</dbReference>
<dbReference type="EC" id="2.7.13.3" evidence="5"/>
<evidence type="ECO:0000256" key="13">
    <source>
        <dbReference type="ARBA" id="ARBA00023012"/>
    </source>
</evidence>
<keyword evidence="6" id="KW-0597">Phosphoprotein</keyword>
<accession>A0AAJ1U0H6</accession>